<evidence type="ECO:0000313" key="3">
    <source>
        <dbReference type="EMBL" id="KAI3857160.1"/>
    </source>
</evidence>
<dbReference type="InterPro" id="IPR056440">
    <property type="entry name" value="Zn-ribbon_GIR1"/>
</dbReference>
<keyword evidence="4" id="KW-1185">Reference proteome</keyword>
<gene>
    <name evidence="3" type="ORF">MKW98_010574</name>
</gene>
<dbReference type="EMBL" id="JAJJMB010014886">
    <property type="protein sequence ID" value="KAI3857160.1"/>
    <property type="molecule type" value="Genomic_DNA"/>
</dbReference>
<dbReference type="InterPro" id="IPR055281">
    <property type="entry name" value="GIR1-2/SIED1"/>
</dbReference>
<organism evidence="3 4">
    <name type="scientific">Papaver atlanticum</name>
    <dbReference type="NCBI Taxonomy" id="357466"/>
    <lineage>
        <taxon>Eukaryota</taxon>
        <taxon>Viridiplantae</taxon>
        <taxon>Streptophyta</taxon>
        <taxon>Embryophyta</taxon>
        <taxon>Tracheophyta</taxon>
        <taxon>Spermatophyta</taxon>
        <taxon>Magnoliopsida</taxon>
        <taxon>Ranunculales</taxon>
        <taxon>Papaveraceae</taxon>
        <taxon>Papaveroideae</taxon>
        <taxon>Papaver</taxon>
    </lineage>
</organism>
<dbReference type="Proteomes" id="UP001202328">
    <property type="component" value="Unassembled WGS sequence"/>
</dbReference>
<name>A0AAD4S2J1_9MAGN</name>
<accession>A0AAD4S2J1</accession>
<protein>
    <recommendedName>
        <fullName evidence="2">GIR1-like zinc ribbon domain-containing protein</fullName>
    </recommendedName>
</protein>
<evidence type="ECO:0000256" key="1">
    <source>
        <dbReference type="SAM" id="MobiDB-lite"/>
    </source>
</evidence>
<dbReference type="Pfam" id="PF24747">
    <property type="entry name" value="Zn-ribbon_GIR1"/>
    <property type="match status" value="1"/>
</dbReference>
<dbReference type="PANTHER" id="PTHR33177">
    <property type="entry name" value="PUTATIVE-RELATED"/>
    <property type="match status" value="1"/>
</dbReference>
<evidence type="ECO:0000313" key="4">
    <source>
        <dbReference type="Proteomes" id="UP001202328"/>
    </source>
</evidence>
<dbReference type="AlphaFoldDB" id="A0AAD4S2J1"/>
<comment type="caution">
    <text evidence="3">The sequence shown here is derived from an EMBL/GenBank/DDBJ whole genome shotgun (WGS) entry which is preliminary data.</text>
</comment>
<evidence type="ECO:0000259" key="2">
    <source>
        <dbReference type="Pfam" id="PF24747"/>
    </source>
</evidence>
<feature type="domain" description="GIR1-like zinc ribbon" evidence="2">
    <location>
        <begin position="59"/>
        <end position="86"/>
    </location>
</feature>
<proteinExistence type="predicted"/>
<feature type="region of interest" description="Disordered" evidence="1">
    <location>
        <begin position="23"/>
        <end position="51"/>
    </location>
</feature>
<reference evidence="3" key="1">
    <citation type="submission" date="2022-04" db="EMBL/GenBank/DDBJ databases">
        <title>A functionally conserved STORR gene fusion in Papaver species that diverged 16.8 million years ago.</title>
        <authorList>
            <person name="Catania T."/>
        </authorList>
    </citation>
    <scope>NUCLEOTIDE SEQUENCE</scope>
    <source>
        <strain evidence="3">S-188037</strain>
    </source>
</reference>
<sequence length="110" mass="12290">MSKPTSIANVLVLEQHIITITTNSSTSSPASSCVSSEKKCPDNDSSSNLEETTTMVSDMMLVGCPKYYMYLRLLKNNLRCPNCKSSNFIYITKNNIISRNNYAHSPFLLQ</sequence>
<feature type="compositionally biased region" description="Low complexity" evidence="1">
    <location>
        <begin position="23"/>
        <end position="35"/>
    </location>
</feature>
<dbReference type="PANTHER" id="PTHR33177:SF74">
    <property type="entry name" value="PROTEIN GL2-INTERACTING REPRESSOR 1"/>
    <property type="match status" value="1"/>
</dbReference>